<organism evidence="5 6">
    <name type="scientific">Thelonectria olida</name>
    <dbReference type="NCBI Taxonomy" id="1576542"/>
    <lineage>
        <taxon>Eukaryota</taxon>
        <taxon>Fungi</taxon>
        <taxon>Dikarya</taxon>
        <taxon>Ascomycota</taxon>
        <taxon>Pezizomycotina</taxon>
        <taxon>Sordariomycetes</taxon>
        <taxon>Hypocreomycetidae</taxon>
        <taxon>Hypocreales</taxon>
        <taxon>Nectriaceae</taxon>
        <taxon>Thelonectria</taxon>
    </lineage>
</organism>
<sequence length="452" mass="50282">MAPMKILIVGCGIAGPTLASFLLLANIPADQKPHITILERASQPRAHLRGQNIDIRGAGVALIRKLGIETLIRSSTTGEEGVKLVDRDNRVWASNAADKTGKLQTPTSDIEILRGRLADICWKNSQRVSSEVEREGGNAVEYIFGDLLDTVEQDGNKVHVRFANSGQQRAFDLVVGADGMQSQTRQLVWGAEGESQRLKRLGMYAGFFSIPKGNTDDKWRRWFHAPGRRGIMLRPDDRGARTTVFMQVVNEEDPRFVEASNKGVGFQKALLEEYFFNAGWESPRVIQGMKETDDFYYDMVAQVRMDRWSKGRVVLLGDAGYCASPISGMGTTLAFVGAYNLAGALNKHFKEAGEDLSIAFAEYEEKMRPVVNKAQKLAPRLPRLINPETAWGIMVLHIIIRVLSWTRVIFAVFKFLGKIGPATADSVQIEEYGFKQMAEWENKSGDENAQGN</sequence>
<accession>A0A9P8W128</accession>
<dbReference type="PANTHER" id="PTHR46865">
    <property type="entry name" value="OXIDOREDUCTASE-RELATED"/>
    <property type="match status" value="1"/>
</dbReference>
<dbReference type="InterPro" id="IPR051704">
    <property type="entry name" value="FAD_aromatic-hydroxylase"/>
</dbReference>
<dbReference type="AlphaFoldDB" id="A0A9P8W128"/>
<dbReference type="OrthoDB" id="655030at2759"/>
<dbReference type="Gene3D" id="3.50.50.60">
    <property type="entry name" value="FAD/NAD(P)-binding domain"/>
    <property type="match status" value="1"/>
</dbReference>
<dbReference type="Gene3D" id="3.30.9.10">
    <property type="entry name" value="D-Amino Acid Oxidase, subunit A, domain 2"/>
    <property type="match status" value="1"/>
</dbReference>
<gene>
    <name evidence="5" type="ORF">B0T10DRAFT_538918</name>
</gene>
<dbReference type="InterPro" id="IPR002938">
    <property type="entry name" value="FAD-bd"/>
</dbReference>
<comment type="caution">
    <text evidence="5">The sequence shown here is derived from an EMBL/GenBank/DDBJ whole genome shotgun (WGS) entry which is preliminary data.</text>
</comment>
<evidence type="ECO:0000313" key="6">
    <source>
        <dbReference type="Proteomes" id="UP000777438"/>
    </source>
</evidence>
<evidence type="ECO:0000313" key="5">
    <source>
        <dbReference type="EMBL" id="KAH6887452.1"/>
    </source>
</evidence>
<evidence type="ECO:0000256" key="1">
    <source>
        <dbReference type="ARBA" id="ARBA00022630"/>
    </source>
</evidence>
<evidence type="ECO:0000259" key="4">
    <source>
        <dbReference type="Pfam" id="PF01494"/>
    </source>
</evidence>
<dbReference type="InterPro" id="IPR036188">
    <property type="entry name" value="FAD/NAD-bd_sf"/>
</dbReference>
<dbReference type="EMBL" id="JAGPYM010000014">
    <property type="protein sequence ID" value="KAH6887452.1"/>
    <property type="molecule type" value="Genomic_DNA"/>
</dbReference>
<dbReference type="GO" id="GO:0071949">
    <property type="term" value="F:FAD binding"/>
    <property type="evidence" value="ECO:0007669"/>
    <property type="project" value="InterPro"/>
</dbReference>
<dbReference type="PANTHER" id="PTHR46865:SF2">
    <property type="entry name" value="MONOOXYGENASE"/>
    <property type="match status" value="1"/>
</dbReference>
<dbReference type="GO" id="GO:0016491">
    <property type="term" value="F:oxidoreductase activity"/>
    <property type="evidence" value="ECO:0007669"/>
    <property type="project" value="UniProtKB-KW"/>
</dbReference>
<dbReference type="SUPFAM" id="SSF51905">
    <property type="entry name" value="FAD/NAD(P)-binding domain"/>
    <property type="match status" value="1"/>
</dbReference>
<reference evidence="5 6" key="1">
    <citation type="journal article" date="2021" name="Nat. Commun.">
        <title>Genetic determinants of endophytism in the Arabidopsis root mycobiome.</title>
        <authorList>
            <person name="Mesny F."/>
            <person name="Miyauchi S."/>
            <person name="Thiergart T."/>
            <person name="Pickel B."/>
            <person name="Atanasova L."/>
            <person name="Karlsson M."/>
            <person name="Huettel B."/>
            <person name="Barry K.W."/>
            <person name="Haridas S."/>
            <person name="Chen C."/>
            <person name="Bauer D."/>
            <person name="Andreopoulos W."/>
            <person name="Pangilinan J."/>
            <person name="LaButti K."/>
            <person name="Riley R."/>
            <person name="Lipzen A."/>
            <person name="Clum A."/>
            <person name="Drula E."/>
            <person name="Henrissat B."/>
            <person name="Kohler A."/>
            <person name="Grigoriev I.V."/>
            <person name="Martin F.M."/>
            <person name="Hacquard S."/>
        </authorList>
    </citation>
    <scope>NUCLEOTIDE SEQUENCE [LARGE SCALE GENOMIC DNA]</scope>
    <source>
        <strain evidence="5 6">MPI-CAGE-CH-0241</strain>
    </source>
</reference>
<feature type="domain" description="FAD-binding" evidence="4">
    <location>
        <begin position="5"/>
        <end position="374"/>
    </location>
</feature>
<keyword evidence="1" id="KW-0285">Flavoprotein</keyword>
<keyword evidence="6" id="KW-1185">Reference proteome</keyword>
<dbReference type="PRINTS" id="PR00420">
    <property type="entry name" value="RNGMNOXGNASE"/>
</dbReference>
<proteinExistence type="predicted"/>
<protein>
    <submittedName>
        <fullName evidence="5">Oxidoreductase</fullName>
    </submittedName>
</protein>
<evidence type="ECO:0000256" key="3">
    <source>
        <dbReference type="ARBA" id="ARBA00023002"/>
    </source>
</evidence>
<name>A0A9P8W128_9HYPO</name>
<keyword evidence="2" id="KW-0274">FAD</keyword>
<dbReference type="Pfam" id="PF01494">
    <property type="entry name" value="FAD_binding_3"/>
    <property type="match status" value="1"/>
</dbReference>
<evidence type="ECO:0000256" key="2">
    <source>
        <dbReference type="ARBA" id="ARBA00022827"/>
    </source>
</evidence>
<dbReference type="Proteomes" id="UP000777438">
    <property type="component" value="Unassembled WGS sequence"/>
</dbReference>
<keyword evidence="3" id="KW-0560">Oxidoreductase</keyword>